<dbReference type="RefSeq" id="WP_192509989.1">
    <property type="nucleotide sequence ID" value="NZ_AQGV01000015.1"/>
</dbReference>
<evidence type="ECO:0000313" key="2">
    <source>
        <dbReference type="Proteomes" id="UP000615755"/>
    </source>
</evidence>
<gene>
    <name evidence="1" type="ORF">PAUR_b1118</name>
</gene>
<reference evidence="1 2" key="1">
    <citation type="submission" date="2015-03" db="EMBL/GenBank/DDBJ databases">
        <title>Genome sequence of Pseudoalteromonas aurantia.</title>
        <authorList>
            <person name="Xie B.-B."/>
            <person name="Rong J.-C."/>
            <person name="Qin Q.-L."/>
            <person name="Zhang Y.-Z."/>
        </authorList>
    </citation>
    <scope>NUCLEOTIDE SEQUENCE [LARGE SCALE GENOMIC DNA]</scope>
    <source>
        <strain evidence="1 2">208</strain>
    </source>
</reference>
<sequence>MTSLLPLDVASESLNKLGLRDVTKYSIATKKIYIKHVFIKNLDADIVKPKLSYTDFEFFRTTNAVDGYCYILVYVFNKRRKKFDMAFFLEDAEAIKGIDMLEAKKRMTDLHTISRNIRGALLGQF</sequence>
<dbReference type="EMBL" id="AQGV01000015">
    <property type="protein sequence ID" value="MBE0370971.1"/>
    <property type="molecule type" value="Genomic_DNA"/>
</dbReference>
<protein>
    <submittedName>
        <fullName evidence="1">Uncharacterized protein</fullName>
    </submittedName>
</protein>
<proteinExistence type="predicted"/>
<name>A0ABR9EJ00_9GAMM</name>
<dbReference type="Proteomes" id="UP000615755">
    <property type="component" value="Unassembled WGS sequence"/>
</dbReference>
<keyword evidence="2" id="KW-1185">Reference proteome</keyword>
<organism evidence="1 2">
    <name type="scientific">Pseudoalteromonas aurantia 208</name>
    <dbReference type="NCBI Taxonomy" id="1314867"/>
    <lineage>
        <taxon>Bacteria</taxon>
        <taxon>Pseudomonadati</taxon>
        <taxon>Pseudomonadota</taxon>
        <taxon>Gammaproteobacteria</taxon>
        <taxon>Alteromonadales</taxon>
        <taxon>Pseudoalteromonadaceae</taxon>
        <taxon>Pseudoalteromonas</taxon>
    </lineage>
</organism>
<comment type="caution">
    <text evidence="1">The sequence shown here is derived from an EMBL/GenBank/DDBJ whole genome shotgun (WGS) entry which is preliminary data.</text>
</comment>
<accession>A0ABR9EJ00</accession>
<evidence type="ECO:0000313" key="1">
    <source>
        <dbReference type="EMBL" id="MBE0370971.1"/>
    </source>
</evidence>